<accession>A0A5A9W092</accession>
<keyword evidence="2" id="KW-1185">Reference proteome</keyword>
<sequence>MITEFDYPITPATFGINSKDVLFNPQGDRLVASGEQVTASSQGINLRITAGQELPCDFECAAHHSTLELSDSSGQINRYAVVFQCDI</sequence>
<dbReference type="Proteomes" id="UP000325302">
    <property type="component" value="Unassembled WGS sequence"/>
</dbReference>
<protein>
    <submittedName>
        <fullName evidence="1">Uncharacterized protein</fullName>
    </submittedName>
</protein>
<name>A0A5A9W092_9GAMM</name>
<dbReference type="AlphaFoldDB" id="A0A5A9W092"/>
<proteinExistence type="predicted"/>
<gene>
    <name evidence="1" type="ORF">E1H14_10240</name>
</gene>
<evidence type="ECO:0000313" key="2">
    <source>
        <dbReference type="Proteomes" id="UP000325302"/>
    </source>
</evidence>
<dbReference type="RefSeq" id="WP_149391378.1">
    <property type="nucleotide sequence ID" value="NZ_SMRS01000007.1"/>
</dbReference>
<dbReference type="EMBL" id="SMRS01000007">
    <property type="protein sequence ID" value="KAA0874146.1"/>
    <property type="molecule type" value="Genomic_DNA"/>
</dbReference>
<reference evidence="1 2" key="1">
    <citation type="submission" date="2019-03" db="EMBL/GenBank/DDBJ databases">
        <title>Nitrincola sp. nov. isolated from an Indian soda lake.</title>
        <authorList>
            <person name="Joshi A."/>
            <person name="Thite S.V."/>
            <person name="Joseph N."/>
            <person name="Dhotre D."/>
            <person name="Moorthy M."/>
            <person name="Shouche Y.S."/>
        </authorList>
    </citation>
    <scope>NUCLEOTIDE SEQUENCE [LARGE SCALE GENOMIC DNA]</scope>
    <source>
        <strain evidence="1 2">MEB193</strain>
    </source>
</reference>
<organism evidence="1 2">
    <name type="scientific">Nitrincola tapanii</name>
    <dbReference type="NCBI Taxonomy" id="1708751"/>
    <lineage>
        <taxon>Bacteria</taxon>
        <taxon>Pseudomonadati</taxon>
        <taxon>Pseudomonadota</taxon>
        <taxon>Gammaproteobacteria</taxon>
        <taxon>Oceanospirillales</taxon>
        <taxon>Oceanospirillaceae</taxon>
        <taxon>Nitrincola</taxon>
    </lineage>
</organism>
<evidence type="ECO:0000313" key="1">
    <source>
        <dbReference type="EMBL" id="KAA0874146.1"/>
    </source>
</evidence>
<comment type="caution">
    <text evidence="1">The sequence shown here is derived from an EMBL/GenBank/DDBJ whole genome shotgun (WGS) entry which is preliminary data.</text>
</comment>